<evidence type="ECO:0000313" key="1">
    <source>
        <dbReference type="EMBL" id="KAA8594051.1"/>
    </source>
</evidence>
<organism evidence="1 2">
    <name type="scientific">Etheostoma spectabile</name>
    <name type="common">orangethroat darter</name>
    <dbReference type="NCBI Taxonomy" id="54343"/>
    <lineage>
        <taxon>Eukaryota</taxon>
        <taxon>Metazoa</taxon>
        <taxon>Chordata</taxon>
        <taxon>Craniata</taxon>
        <taxon>Vertebrata</taxon>
        <taxon>Euteleostomi</taxon>
        <taxon>Actinopterygii</taxon>
        <taxon>Neopterygii</taxon>
        <taxon>Teleostei</taxon>
        <taxon>Neoteleostei</taxon>
        <taxon>Acanthomorphata</taxon>
        <taxon>Eupercaria</taxon>
        <taxon>Perciformes</taxon>
        <taxon>Percoidei</taxon>
        <taxon>Percidae</taxon>
        <taxon>Etheostomatinae</taxon>
        <taxon>Etheostoma</taxon>
    </lineage>
</organism>
<dbReference type="Proteomes" id="UP000327493">
    <property type="component" value="Chromosome 3"/>
</dbReference>
<dbReference type="AlphaFoldDB" id="A0A5J5DL42"/>
<comment type="caution">
    <text evidence="1">The sequence shown here is derived from an EMBL/GenBank/DDBJ whole genome shotgun (WGS) entry which is preliminary data.</text>
</comment>
<keyword evidence="2" id="KW-1185">Reference proteome</keyword>
<reference evidence="1 2" key="1">
    <citation type="submission" date="2019-08" db="EMBL/GenBank/DDBJ databases">
        <title>A chromosome-level genome assembly, high-density linkage maps, and genome scans reveal the genomic architecture of hybrid incompatibilities underlying speciation via character displacement in darters (Percidae: Etheostominae).</title>
        <authorList>
            <person name="Moran R.L."/>
            <person name="Catchen J.M."/>
            <person name="Fuller R.C."/>
        </authorList>
    </citation>
    <scope>NUCLEOTIDE SEQUENCE [LARGE SCALE GENOMIC DNA]</scope>
    <source>
        <strain evidence="1">EspeVRDwgs_2016</strain>
        <tissue evidence="1">Muscle</tissue>
    </source>
</reference>
<evidence type="ECO:0000313" key="2">
    <source>
        <dbReference type="Proteomes" id="UP000327493"/>
    </source>
</evidence>
<sequence length="135" mass="15349">MYVDPVRQAYNNSSDEETDYNSNHQLGLVIIIRLVCKTKEKHERPGRHICGQEEDLKNNRDRVLSNDLKDEVLCGVCAENERLKVREGMYVNSASVSSFLAEYSKIEMVDERPVAGSTSTEALMEIPRQKTNNSV</sequence>
<protein>
    <submittedName>
        <fullName evidence="1">Uncharacterized protein</fullName>
    </submittedName>
</protein>
<dbReference type="EMBL" id="VOFY01000003">
    <property type="protein sequence ID" value="KAA8594051.1"/>
    <property type="molecule type" value="Genomic_DNA"/>
</dbReference>
<accession>A0A5J5DL42</accession>
<gene>
    <name evidence="1" type="ORF">FQN60_004885</name>
</gene>
<proteinExistence type="predicted"/>
<name>A0A5J5DL42_9PERO</name>